<evidence type="ECO:0000313" key="1">
    <source>
        <dbReference type="EMBL" id="JAH92355.1"/>
    </source>
</evidence>
<organism evidence="1">
    <name type="scientific">Anguilla anguilla</name>
    <name type="common">European freshwater eel</name>
    <name type="synonym">Muraena anguilla</name>
    <dbReference type="NCBI Taxonomy" id="7936"/>
    <lineage>
        <taxon>Eukaryota</taxon>
        <taxon>Metazoa</taxon>
        <taxon>Chordata</taxon>
        <taxon>Craniata</taxon>
        <taxon>Vertebrata</taxon>
        <taxon>Euteleostomi</taxon>
        <taxon>Actinopterygii</taxon>
        <taxon>Neopterygii</taxon>
        <taxon>Teleostei</taxon>
        <taxon>Anguilliformes</taxon>
        <taxon>Anguillidae</taxon>
        <taxon>Anguilla</taxon>
    </lineage>
</organism>
<reference evidence="1" key="2">
    <citation type="journal article" date="2015" name="Fish Shellfish Immunol.">
        <title>Early steps in the European eel (Anguilla anguilla)-Vibrio vulnificus interaction in the gills: Role of the RtxA13 toxin.</title>
        <authorList>
            <person name="Callol A."/>
            <person name="Pajuelo D."/>
            <person name="Ebbesson L."/>
            <person name="Teles M."/>
            <person name="MacKenzie S."/>
            <person name="Amaro C."/>
        </authorList>
    </citation>
    <scope>NUCLEOTIDE SEQUENCE</scope>
</reference>
<sequence>MHSLAHEDSRVAVQNLTAGMVGSGVAGQVRASPAPEEETAAVFGWLKLALDHGVWLGSGPRMIRILRYRSRGLHLGHLGQFTQLRPFPAQFLQHTVVKLILLFATLAQFCQVGVIQTGPVFSEGLCTVPLNLPEELQCTLIDLPSLVQAFPGVLLLPPTQHELFVGLVTLRAIVVGSGFQHRRGHVHLLDSQLI</sequence>
<name>A0A0E9WS40_ANGAN</name>
<dbReference type="EMBL" id="GBXM01016222">
    <property type="protein sequence ID" value="JAH92355.1"/>
    <property type="molecule type" value="Transcribed_RNA"/>
</dbReference>
<reference evidence="1" key="1">
    <citation type="submission" date="2014-11" db="EMBL/GenBank/DDBJ databases">
        <authorList>
            <person name="Amaro Gonzalez C."/>
        </authorList>
    </citation>
    <scope>NUCLEOTIDE SEQUENCE</scope>
</reference>
<accession>A0A0E9WS40</accession>
<proteinExistence type="predicted"/>
<dbReference type="AlphaFoldDB" id="A0A0E9WS40"/>
<protein>
    <submittedName>
        <fullName evidence="1">Uncharacterized protein</fullName>
    </submittedName>
</protein>